<dbReference type="EMBL" id="CAMKVN010001825">
    <property type="protein sequence ID" value="CAI2178252.1"/>
    <property type="molecule type" value="Genomic_DNA"/>
</dbReference>
<protein>
    <recommendedName>
        <fullName evidence="2">Autophagy-related protein 14</fullName>
    </recommendedName>
</protein>
<dbReference type="GO" id="GO:0000149">
    <property type="term" value="F:SNARE binding"/>
    <property type="evidence" value="ECO:0007669"/>
    <property type="project" value="TreeGrafter"/>
</dbReference>
<dbReference type="GO" id="GO:0005768">
    <property type="term" value="C:endosome"/>
    <property type="evidence" value="ECO:0007669"/>
    <property type="project" value="TreeGrafter"/>
</dbReference>
<comment type="similarity">
    <text evidence="1">Belongs to the ATG14 family.</text>
</comment>
<dbReference type="Pfam" id="PF10186">
    <property type="entry name" value="ATG14"/>
    <property type="match status" value="1"/>
</dbReference>
<evidence type="ECO:0000313" key="5">
    <source>
        <dbReference type="EMBL" id="CAI2178252.1"/>
    </source>
</evidence>
<comment type="caution">
    <text evidence="5">The sequence shown here is derived from an EMBL/GenBank/DDBJ whole genome shotgun (WGS) entry which is preliminary data.</text>
</comment>
<keyword evidence="3 4" id="KW-0175">Coiled coil</keyword>
<name>A0A9W4SRV4_9GLOM</name>
<dbReference type="OrthoDB" id="16772at2759"/>
<evidence type="ECO:0000313" key="6">
    <source>
        <dbReference type="Proteomes" id="UP001153678"/>
    </source>
</evidence>
<evidence type="ECO:0000256" key="3">
    <source>
        <dbReference type="ARBA" id="ARBA00023054"/>
    </source>
</evidence>
<dbReference type="PANTHER" id="PTHR15157">
    <property type="entry name" value="UV RADIATION RESISTANCE-ASSOCIATED GENE PROTEIN"/>
    <property type="match status" value="1"/>
</dbReference>
<dbReference type="InterPro" id="IPR018791">
    <property type="entry name" value="UV_resistance/autophagy_Atg14"/>
</dbReference>
<dbReference type="PANTHER" id="PTHR15157:SF13">
    <property type="entry name" value="AUTOPHAGY-RELATED PROTEIN 14"/>
    <property type="match status" value="1"/>
</dbReference>
<proteinExistence type="inferred from homology"/>
<dbReference type="GO" id="GO:0000323">
    <property type="term" value="C:lytic vacuole"/>
    <property type="evidence" value="ECO:0007669"/>
    <property type="project" value="TreeGrafter"/>
</dbReference>
<evidence type="ECO:0000256" key="4">
    <source>
        <dbReference type="SAM" id="Coils"/>
    </source>
</evidence>
<dbReference type="AlphaFoldDB" id="A0A9W4SRV4"/>
<evidence type="ECO:0000256" key="2">
    <source>
        <dbReference type="ARBA" id="ARBA00013807"/>
    </source>
</evidence>
<dbReference type="Proteomes" id="UP001153678">
    <property type="component" value="Unassembled WGS sequence"/>
</dbReference>
<reference evidence="5" key="1">
    <citation type="submission" date="2022-08" db="EMBL/GenBank/DDBJ databases">
        <authorList>
            <person name="Kallberg Y."/>
            <person name="Tangrot J."/>
            <person name="Rosling A."/>
        </authorList>
    </citation>
    <scope>NUCLEOTIDE SEQUENCE</scope>
    <source>
        <strain evidence="5">Wild A</strain>
    </source>
</reference>
<dbReference type="GO" id="GO:0035493">
    <property type="term" value="P:SNARE complex assembly"/>
    <property type="evidence" value="ECO:0007669"/>
    <property type="project" value="TreeGrafter"/>
</dbReference>
<dbReference type="GO" id="GO:0032991">
    <property type="term" value="C:protein-containing complex"/>
    <property type="evidence" value="ECO:0007669"/>
    <property type="project" value="UniProtKB-ARBA"/>
</dbReference>
<feature type="coiled-coil region" evidence="4">
    <location>
        <begin position="52"/>
        <end position="89"/>
    </location>
</feature>
<organism evidence="5 6">
    <name type="scientific">Funneliformis geosporum</name>
    <dbReference type="NCBI Taxonomy" id="1117311"/>
    <lineage>
        <taxon>Eukaryota</taxon>
        <taxon>Fungi</taxon>
        <taxon>Fungi incertae sedis</taxon>
        <taxon>Mucoromycota</taxon>
        <taxon>Glomeromycotina</taxon>
        <taxon>Glomeromycetes</taxon>
        <taxon>Glomerales</taxon>
        <taxon>Glomeraceae</taxon>
        <taxon>Funneliformis</taxon>
    </lineage>
</organism>
<accession>A0A9W4SRV4</accession>
<keyword evidence="6" id="KW-1185">Reference proteome</keyword>
<evidence type="ECO:0000256" key="1">
    <source>
        <dbReference type="ARBA" id="ARBA00009574"/>
    </source>
</evidence>
<gene>
    <name evidence="5" type="ORF">FWILDA_LOCUS8492</name>
</gene>
<sequence length="398" mass="46673">MECQTCHNYHRKFYCANCLLERLKKYNSEYKKITLVKQQKIERANKFLSGSVRNLQISLADKHNRLQKLNNLEIEVKKRKEEISRDRQEIDSRKKILQSRRQLLLDTHTYFKKFKSHQKSIITKDIDNIKENWRNVHQVLIQSRKVLISELVSIFDLKKLNDYEIKYYQNNDDGGINIENNVMSLSTNGIGKNEDFEFSIAGRTLPRKFDFTNYQFEEINTAVGHVIHMLGLVAHYLGVNLPFTLDLILLKISVITKDFDNNSKRTPLFLTVENLESFTVGMAMLNYNIAYLCHTQGIEIPYHKVPHTLHNLFLCCHASNLGRYGHLTEIYRKPDQSFNLDFQEVVRMMLAPRNGSDIKYDLLIYNIIGTTLNDYFEGDNEDDNENEDGENWVLCDTV</sequence>